<feature type="domain" description="5-hmdU DNA kinase helical" evidence="1">
    <location>
        <begin position="13"/>
        <end position="286"/>
    </location>
</feature>
<reference evidence="2 3" key="1">
    <citation type="submission" date="2022-04" db="EMBL/GenBank/DDBJ databases">
        <title>Hymenobacter sp. isolated from the air.</title>
        <authorList>
            <person name="Won M."/>
            <person name="Lee C.-M."/>
            <person name="Woen H.-Y."/>
            <person name="Kwon S.-W."/>
        </authorList>
    </citation>
    <scope>NUCLEOTIDE SEQUENCE [LARGE SCALE GENOMIC DNA]</scope>
    <source>
        <strain evidence="3">5516 S-25</strain>
    </source>
</reference>
<keyword evidence="3" id="KW-1185">Reference proteome</keyword>
<gene>
    <name evidence="2" type="ORF">MWH26_04705</name>
</gene>
<evidence type="ECO:0000259" key="1">
    <source>
        <dbReference type="Pfam" id="PF18723"/>
    </source>
</evidence>
<dbReference type="Proteomes" id="UP000829647">
    <property type="component" value="Chromosome"/>
</dbReference>
<organism evidence="2 3">
    <name type="scientific">Hymenobacter sublimis</name>
    <dbReference type="NCBI Taxonomy" id="2933777"/>
    <lineage>
        <taxon>Bacteria</taxon>
        <taxon>Pseudomonadati</taxon>
        <taxon>Bacteroidota</taxon>
        <taxon>Cytophagia</taxon>
        <taxon>Cytophagales</taxon>
        <taxon>Hymenobacteraceae</taxon>
        <taxon>Hymenobacter</taxon>
    </lineage>
</organism>
<evidence type="ECO:0000313" key="3">
    <source>
        <dbReference type="Proteomes" id="UP000829647"/>
    </source>
</evidence>
<name>A0ABY4JBL2_9BACT</name>
<dbReference type="Pfam" id="PF18723">
    <property type="entry name" value="HMUDK_hel"/>
    <property type="match status" value="1"/>
</dbReference>
<accession>A0ABY4JBL2</accession>
<dbReference type="InterPro" id="IPR040684">
    <property type="entry name" value="HMUDK_hel"/>
</dbReference>
<sequence>MYISRKKPEKSVLYDSYWHFAARRQEVFLKRLENPQGPWTNDPIINAYRFTNTFRALDRVSQYLIGVQAEQETPRDIFFHTILFKLFNKIDTYRYLERALGPLSAESFEVARYDELLTYRVSMGRTIYSGAYIMPSAGRAYGHKFKHSNHLALLAQMLDDRLDERVQACHSLEEVYALLLTYPSLGKFLAFQYAIDLNYSTLTDFSEMDFVVAGPGAINGIKKCFSSLGDYSYEDVIRLMAEEQETECVRLDLPSPSLYGRPLQLIDCQNLFCETDKYLRATNPEVVSAGGQKRIKQRFNASTEPLTYLFPPKWNINQAANSICQQQAIADIFS</sequence>
<dbReference type="RefSeq" id="WP_247976251.1">
    <property type="nucleotide sequence ID" value="NZ_CP095848.1"/>
</dbReference>
<protein>
    <submittedName>
        <fullName evidence="2">DNA base hypermodification protein</fullName>
    </submittedName>
</protein>
<evidence type="ECO:0000313" key="2">
    <source>
        <dbReference type="EMBL" id="UPL50211.1"/>
    </source>
</evidence>
<dbReference type="EMBL" id="CP095848">
    <property type="protein sequence ID" value="UPL50211.1"/>
    <property type="molecule type" value="Genomic_DNA"/>
</dbReference>
<proteinExistence type="predicted"/>